<name>A0ABV1B3X2_9FIRM</name>
<evidence type="ECO:0000256" key="1">
    <source>
        <dbReference type="SAM" id="SignalP"/>
    </source>
</evidence>
<keyword evidence="3" id="KW-1185">Reference proteome</keyword>
<sequence length="159" mass="17485">MKKLFIFMLTALITFTSVYQLPVFANTNSTDISTKYTYYDDGSYMLEYIIDESNSGITRSSSTTTKSKIASYYSSSNVELWYVKVTGTFTYDGTSSKCTNSSVSATSYDKNWQISNRSANKSGSSATAKATGKLYQNGIVRKTINKSVTLTCSAKGTFS</sequence>
<dbReference type="EMBL" id="JBBMEK010000052">
    <property type="protein sequence ID" value="MEQ2364648.1"/>
    <property type="molecule type" value="Genomic_DNA"/>
</dbReference>
<organism evidence="2 3">
    <name type="scientific">Coprococcus intestinihominis</name>
    <dbReference type="NCBI Taxonomy" id="3133154"/>
    <lineage>
        <taxon>Bacteria</taxon>
        <taxon>Bacillati</taxon>
        <taxon>Bacillota</taxon>
        <taxon>Clostridia</taxon>
        <taxon>Lachnospirales</taxon>
        <taxon>Lachnospiraceae</taxon>
        <taxon>Coprococcus</taxon>
    </lineage>
</organism>
<dbReference type="Proteomes" id="UP001469749">
    <property type="component" value="Unassembled WGS sequence"/>
</dbReference>
<evidence type="ECO:0000313" key="2">
    <source>
        <dbReference type="EMBL" id="MEQ2364648.1"/>
    </source>
</evidence>
<reference evidence="2 3" key="1">
    <citation type="submission" date="2024-03" db="EMBL/GenBank/DDBJ databases">
        <title>Human intestinal bacterial collection.</title>
        <authorList>
            <person name="Pauvert C."/>
            <person name="Hitch T.C.A."/>
            <person name="Clavel T."/>
        </authorList>
    </citation>
    <scope>NUCLEOTIDE SEQUENCE [LARGE SCALE GENOMIC DNA]</scope>
    <source>
        <strain evidence="2 3">CLA-AA-H190</strain>
    </source>
</reference>
<feature type="chain" id="PRO_5046868205" description="Ig-like domain-containing protein" evidence="1">
    <location>
        <begin position="26"/>
        <end position="159"/>
    </location>
</feature>
<accession>A0ABV1B3X2</accession>
<protein>
    <recommendedName>
        <fullName evidence="4">Ig-like domain-containing protein</fullName>
    </recommendedName>
</protein>
<comment type="caution">
    <text evidence="2">The sequence shown here is derived from an EMBL/GenBank/DDBJ whole genome shotgun (WGS) entry which is preliminary data.</text>
</comment>
<feature type="signal peptide" evidence="1">
    <location>
        <begin position="1"/>
        <end position="25"/>
    </location>
</feature>
<proteinExistence type="predicted"/>
<keyword evidence="1" id="KW-0732">Signal</keyword>
<gene>
    <name evidence="2" type="ORF">WMO25_05995</name>
</gene>
<evidence type="ECO:0000313" key="3">
    <source>
        <dbReference type="Proteomes" id="UP001469749"/>
    </source>
</evidence>
<evidence type="ECO:0008006" key="4">
    <source>
        <dbReference type="Google" id="ProtNLM"/>
    </source>
</evidence>
<dbReference type="RefSeq" id="WP_349084586.1">
    <property type="nucleotide sequence ID" value="NZ_JBBMEK010000052.1"/>
</dbReference>